<evidence type="ECO:0000313" key="1">
    <source>
        <dbReference type="EMBL" id="AIY40157.1"/>
    </source>
</evidence>
<dbReference type="EMBL" id="CP009962">
    <property type="protein sequence ID" value="AIY40157.1"/>
    <property type="molecule type" value="Genomic_DNA"/>
</dbReference>
<keyword evidence="2" id="KW-1185">Reference proteome</keyword>
<dbReference type="Proteomes" id="UP000030302">
    <property type="component" value="Chromosome"/>
</dbReference>
<reference evidence="2" key="1">
    <citation type="journal article" date="2014" name="Soil Biol. Biochem.">
        <title>Structure and function of bacterial communities in ageing soils: Insights from the Mendocino ecological staircase.</title>
        <authorList>
            <person name="Uroz S."/>
            <person name="Tech J.J."/>
            <person name="Sawaya N.A."/>
            <person name="Frey-Klett P."/>
            <person name="Leveau J.H.J."/>
        </authorList>
    </citation>
    <scope>NUCLEOTIDE SEQUENCE [LARGE SCALE GENOMIC DNA]</scope>
    <source>
        <strain evidence="2">Cal35</strain>
    </source>
</reference>
<sequence length="49" mass="5696">MTNTSHRLLSKRIAMKIARRPKDAPKPDDVVRSETSQVLRQMKMFLNAK</sequence>
<organism evidence="1 2">
    <name type="scientific">Collimonas arenae</name>
    <dbReference type="NCBI Taxonomy" id="279058"/>
    <lineage>
        <taxon>Bacteria</taxon>
        <taxon>Pseudomonadati</taxon>
        <taxon>Pseudomonadota</taxon>
        <taxon>Betaproteobacteria</taxon>
        <taxon>Burkholderiales</taxon>
        <taxon>Oxalobacteraceae</taxon>
        <taxon>Collimonas</taxon>
    </lineage>
</organism>
<dbReference type="STRING" id="279058.LT85_0999"/>
<dbReference type="AlphaFoldDB" id="A0A0A1FBE1"/>
<evidence type="ECO:0000313" key="2">
    <source>
        <dbReference type="Proteomes" id="UP000030302"/>
    </source>
</evidence>
<gene>
    <name evidence="1" type="ORF">LT85_0999</name>
</gene>
<proteinExistence type="predicted"/>
<accession>A0A0A1FBE1</accession>
<dbReference type="HOGENOM" id="CLU_3134418_0_0_4"/>
<dbReference type="RefSeq" id="WP_156117435.1">
    <property type="nucleotide sequence ID" value="NZ_CP009962.1"/>
</dbReference>
<dbReference type="KEGG" id="care:LT85_0999"/>
<protein>
    <submittedName>
        <fullName evidence="1">Uncharacterized protein</fullName>
    </submittedName>
</protein>
<name>A0A0A1FBE1_9BURK</name>